<dbReference type="Gene3D" id="3.30.420.40">
    <property type="match status" value="1"/>
</dbReference>
<evidence type="ECO:0000259" key="1">
    <source>
        <dbReference type="Pfam" id="PF01968"/>
    </source>
</evidence>
<name>A0ABW3MSN2_9MICO</name>
<dbReference type="SUPFAM" id="SSF53067">
    <property type="entry name" value="Actin-like ATPase domain"/>
    <property type="match status" value="2"/>
</dbReference>
<comment type="caution">
    <text evidence="3">The sequence shown here is derived from an EMBL/GenBank/DDBJ whole genome shotgun (WGS) entry which is preliminary data.</text>
</comment>
<protein>
    <submittedName>
        <fullName evidence="3">Hydantoinase/oxoprolinase N-terminal domain-containing protein</fullName>
    </submittedName>
</protein>
<dbReference type="InterPro" id="IPR008040">
    <property type="entry name" value="Hydant_A_N"/>
</dbReference>
<evidence type="ECO:0000313" key="3">
    <source>
        <dbReference type="EMBL" id="MFD1053491.1"/>
    </source>
</evidence>
<gene>
    <name evidence="3" type="ORF">ACFQ2V_04160</name>
</gene>
<feature type="domain" description="Hydantoinase/oxoprolinase N-terminal" evidence="2">
    <location>
        <begin position="4"/>
        <end position="171"/>
    </location>
</feature>
<dbReference type="InterPro" id="IPR045079">
    <property type="entry name" value="Oxoprolinase-like"/>
</dbReference>
<dbReference type="Pfam" id="PF05378">
    <property type="entry name" value="Hydant_A_N"/>
    <property type="match status" value="1"/>
</dbReference>
<evidence type="ECO:0000259" key="2">
    <source>
        <dbReference type="Pfam" id="PF05378"/>
    </source>
</evidence>
<feature type="domain" description="Hydantoinase A/oxoprolinase" evidence="1">
    <location>
        <begin position="190"/>
        <end position="361"/>
    </location>
</feature>
<proteinExistence type="predicted"/>
<sequence>MTVRIGIDVGGTNTDAVLLDDANTILASVKRPTTLDIETGVVDALNAVLVGHDPASVTLAMLGTTQCTNAIVERRGLRRVAVLRIGAPATTAIEPLADWPEDLRDVVLADSRVVGGGHHYDGREIAPLDVAAVRRAGRDWGGAVDAVAISSVFSPANPDHERAAAELLREMLDLPITVSHEIGSIGLLERENAAVMNAALTGVAQRATNGFVQALTAAGVSAATYLSQNDGTLMSLSQAAEYPVLTVASGPTNSLRGGALLSGRSDAIVIDVGGTTADLGALVAGFPRESGIAVDVGGVVTNFRMPDLVSVALGGGTIVRGGQGGAAVRLGPDSVGYEITRRALCFGGDTLTLTDVAVARGLRLHDRETTTPQVTPELAESVSAATTELMAVALDRMRTTADPVTVIAVGGGSFLVPEDLPGALEVLRPPHHEVANAVGAAIAEVSGEVDRIFRAEGRSRESLIEEAQTEARDRAVQSGAIPSSVRDVDLEEIQLAYLPGDAVRIRARAAGRLDSTRTAAPATQAAVSG</sequence>
<dbReference type="PANTHER" id="PTHR11365">
    <property type="entry name" value="5-OXOPROLINASE RELATED"/>
    <property type="match status" value="1"/>
</dbReference>
<dbReference type="Pfam" id="PF01968">
    <property type="entry name" value="Hydantoinase_A"/>
    <property type="match status" value="1"/>
</dbReference>
<dbReference type="RefSeq" id="WP_386050976.1">
    <property type="nucleotide sequence ID" value="NZ_JBHTKH010000001.1"/>
</dbReference>
<reference evidence="4" key="1">
    <citation type="journal article" date="2019" name="Int. J. Syst. Evol. Microbiol.">
        <title>The Global Catalogue of Microorganisms (GCM) 10K type strain sequencing project: providing services to taxonomists for standard genome sequencing and annotation.</title>
        <authorList>
            <consortium name="The Broad Institute Genomics Platform"/>
            <consortium name="The Broad Institute Genome Sequencing Center for Infectious Disease"/>
            <person name="Wu L."/>
            <person name="Ma J."/>
        </authorList>
    </citation>
    <scope>NUCLEOTIDE SEQUENCE [LARGE SCALE GENOMIC DNA]</scope>
    <source>
        <strain evidence="4">CCUG 57508</strain>
    </source>
</reference>
<dbReference type="PANTHER" id="PTHR11365:SF10">
    <property type="entry name" value="HYDANTOINASE_OXOPROLINASE"/>
    <property type="match status" value="1"/>
</dbReference>
<evidence type="ECO:0000313" key="4">
    <source>
        <dbReference type="Proteomes" id="UP001597046"/>
    </source>
</evidence>
<dbReference type="InterPro" id="IPR043129">
    <property type="entry name" value="ATPase_NBD"/>
</dbReference>
<dbReference type="InterPro" id="IPR002821">
    <property type="entry name" value="Hydantoinase_A"/>
</dbReference>
<keyword evidence="4" id="KW-1185">Reference proteome</keyword>
<dbReference type="EMBL" id="JBHTKH010000001">
    <property type="protein sequence ID" value="MFD1053491.1"/>
    <property type="molecule type" value="Genomic_DNA"/>
</dbReference>
<organism evidence="3 4">
    <name type="scientific">Terrabacter terrigena</name>
    <dbReference type="NCBI Taxonomy" id="574718"/>
    <lineage>
        <taxon>Bacteria</taxon>
        <taxon>Bacillati</taxon>
        <taxon>Actinomycetota</taxon>
        <taxon>Actinomycetes</taxon>
        <taxon>Micrococcales</taxon>
        <taxon>Intrasporangiaceae</taxon>
        <taxon>Terrabacter</taxon>
    </lineage>
</organism>
<dbReference type="Proteomes" id="UP001597046">
    <property type="component" value="Unassembled WGS sequence"/>
</dbReference>
<accession>A0ABW3MSN2</accession>